<comment type="caution">
    <text evidence="2">The sequence shown here is derived from an EMBL/GenBank/DDBJ whole genome shotgun (WGS) entry which is preliminary data.</text>
</comment>
<feature type="transmembrane region" description="Helical" evidence="1">
    <location>
        <begin position="80"/>
        <end position="100"/>
    </location>
</feature>
<dbReference type="EMBL" id="VASG01000004">
    <property type="protein sequence ID" value="TLP73748.1"/>
    <property type="molecule type" value="Genomic_DNA"/>
</dbReference>
<organism evidence="2 3">
    <name type="scientific">Pseudomonas nitroreducens</name>
    <dbReference type="NCBI Taxonomy" id="46680"/>
    <lineage>
        <taxon>Bacteria</taxon>
        <taxon>Pseudomonadati</taxon>
        <taxon>Pseudomonadota</taxon>
        <taxon>Gammaproteobacteria</taxon>
        <taxon>Pseudomonadales</taxon>
        <taxon>Pseudomonadaceae</taxon>
        <taxon>Pseudomonas</taxon>
    </lineage>
</organism>
<dbReference type="AlphaFoldDB" id="A0A5R9A545"/>
<feature type="transmembrane region" description="Helical" evidence="1">
    <location>
        <begin position="41"/>
        <end position="60"/>
    </location>
</feature>
<proteinExistence type="predicted"/>
<name>A0A5R9A545_PSENT</name>
<evidence type="ECO:0000256" key="1">
    <source>
        <dbReference type="SAM" id="Phobius"/>
    </source>
</evidence>
<keyword evidence="1" id="KW-1133">Transmembrane helix</keyword>
<accession>A0A5R9A545</accession>
<gene>
    <name evidence="2" type="ORF">FEA48_16075</name>
</gene>
<sequence length="141" mass="15057">MSRIVALLAGLLFGFGLLLAGMANPAKVLGFLDLAGQWDPSLALVMLAAIAVGLPFFTWARRHDRSLLGGLMQLPQRRDLDGRLIGGSLLFGVGWGIAGICPGPALVTVAAGYWQGALFCIAMLVGMAGYEWKTETWRRPT</sequence>
<evidence type="ECO:0000313" key="2">
    <source>
        <dbReference type="EMBL" id="TLP73748.1"/>
    </source>
</evidence>
<keyword evidence="1" id="KW-0812">Transmembrane</keyword>
<dbReference type="Pfam" id="PF20398">
    <property type="entry name" value="DUF6691"/>
    <property type="match status" value="1"/>
</dbReference>
<feature type="transmembrane region" description="Helical" evidence="1">
    <location>
        <begin position="112"/>
        <end position="130"/>
    </location>
</feature>
<reference evidence="2 3" key="1">
    <citation type="submission" date="2019-05" db="EMBL/GenBank/DDBJ databases">
        <authorList>
            <person name="Moore K."/>
            <person name="O'Neill P."/>
            <person name="Farbos A."/>
            <person name="Studholme D.J."/>
        </authorList>
    </citation>
    <scope>NUCLEOTIDE SEQUENCE [LARGE SCALE GENOMIC DNA]</scope>
    <source>
        <strain evidence="2 3">DSM 9128</strain>
    </source>
</reference>
<dbReference type="InterPro" id="IPR046513">
    <property type="entry name" value="DUF6691"/>
</dbReference>
<dbReference type="Proteomes" id="UP000307510">
    <property type="component" value="Unassembled WGS sequence"/>
</dbReference>
<reference evidence="3" key="2">
    <citation type="submission" date="2019-06" db="EMBL/GenBank/DDBJ databases">
        <title>AzeR, a transcriptional regulator that responds to azelaic acid in Pseudomonas nitroreducens.</title>
        <authorList>
            <person name="Bez C."/>
            <person name="Javvadi S.G."/>
            <person name="Bertani I."/>
            <person name="Devescovi G."/>
            <person name="Studholme D.J."/>
            <person name="Geller A."/>
            <person name="Levy A."/>
            <person name="Venturi V."/>
        </authorList>
    </citation>
    <scope>NUCLEOTIDE SEQUENCE [LARGE SCALE GENOMIC DNA]</scope>
    <source>
        <strain evidence="3">DSM 9128</strain>
    </source>
</reference>
<dbReference type="RefSeq" id="WP_138214716.1">
    <property type="nucleotide sequence ID" value="NZ_VASG01000004.1"/>
</dbReference>
<protein>
    <submittedName>
        <fullName evidence="2">YeeE/YedE family protein</fullName>
    </submittedName>
</protein>
<evidence type="ECO:0000313" key="3">
    <source>
        <dbReference type="Proteomes" id="UP000307510"/>
    </source>
</evidence>
<keyword evidence="1" id="KW-0472">Membrane</keyword>